<protein>
    <submittedName>
        <fullName evidence="2">Uncharacterized protein</fullName>
    </submittedName>
</protein>
<name>A0A5J9U634_9POAL</name>
<feature type="non-terminal residue" evidence="2">
    <location>
        <position position="1"/>
    </location>
</feature>
<feature type="region of interest" description="Disordered" evidence="1">
    <location>
        <begin position="173"/>
        <end position="211"/>
    </location>
</feature>
<evidence type="ECO:0000313" key="3">
    <source>
        <dbReference type="Proteomes" id="UP000324897"/>
    </source>
</evidence>
<dbReference type="AlphaFoldDB" id="A0A5J9U634"/>
<proteinExistence type="predicted"/>
<evidence type="ECO:0000256" key="1">
    <source>
        <dbReference type="SAM" id="MobiDB-lite"/>
    </source>
</evidence>
<dbReference type="Gramene" id="TVU19162">
    <property type="protein sequence ID" value="TVU19162"/>
    <property type="gene ID" value="EJB05_35298"/>
</dbReference>
<feature type="non-terminal residue" evidence="2">
    <location>
        <position position="387"/>
    </location>
</feature>
<evidence type="ECO:0000313" key="2">
    <source>
        <dbReference type="EMBL" id="TVU19162.1"/>
    </source>
</evidence>
<comment type="caution">
    <text evidence="2">The sequence shown here is derived from an EMBL/GenBank/DDBJ whole genome shotgun (WGS) entry which is preliminary data.</text>
</comment>
<accession>A0A5J9U634</accession>
<gene>
    <name evidence="2" type="ORF">EJB05_35298</name>
</gene>
<dbReference type="EMBL" id="RWGY01000029">
    <property type="protein sequence ID" value="TVU19162.1"/>
    <property type="molecule type" value="Genomic_DNA"/>
</dbReference>
<organism evidence="2 3">
    <name type="scientific">Eragrostis curvula</name>
    <name type="common">weeping love grass</name>
    <dbReference type="NCBI Taxonomy" id="38414"/>
    <lineage>
        <taxon>Eukaryota</taxon>
        <taxon>Viridiplantae</taxon>
        <taxon>Streptophyta</taxon>
        <taxon>Embryophyta</taxon>
        <taxon>Tracheophyta</taxon>
        <taxon>Spermatophyta</taxon>
        <taxon>Magnoliopsida</taxon>
        <taxon>Liliopsida</taxon>
        <taxon>Poales</taxon>
        <taxon>Poaceae</taxon>
        <taxon>PACMAD clade</taxon>
        <taxon>Chloridoideae</taxon>
        <taxon>Eragrostideae</taxon>
        <taxon>Eragrostidinae</taxon>
        <taxon>Eragrostis</taxon>
    </lineage>
</organism>
<feature type="compositionally biased region" description="Basic and acidic residues" evidence="1">
    <location>
        <begin position="183"/>
        <end position="197"/>
    </location>
</feature>
<dbReference type="Proteomes" id="UP000324897">
    <property type="component" value="Chromosome 7"/>
</dbReference>
<sequence length="387" mass="41791">IKQIVTGYKIKGDNFLKWREYGRKRSSTQALVVLEAELIKPVHVAAGGHRAAEPVVADVQTLHVGHLRREDAVDVVVADIEGAELLRQLHGGEVEAEGVAREVEDLERLVRAEQERRVACEGVVRQVEAPKPHGGELGRDAADEVVVREAQKGRVGGLAEEAWRDAAREAVAAEVEEGEVGEVGERRRDGARERAEGEPDVEPGQGARDGAVHAGDVDQEELLQRGEAGDGVAGEGPDQAVVAEERQGDDAARGVGVGRVVAEGADPLAAGEVGRPRLEVGRVAERRLHGQKRRPVTGVAFVLRPCRCRRGCGEEHGDDHDGEVPAHLDLWMVRELLALLVMEDNGDLDVWCICTRSQVAKFGTKQNGEIENCRKAPPHATMGTTLC</sequence>
<reference evidence="2 3" key="1">
    <citation type="journal article" date="2019" name="Sci. Rep.">
        <title>A high-quality genome of Eragrostis curvula grass provides insights into Poaceae evolution and supports new strategies to enhance forage quality.</title>
        <authorList>
            <person name="Carballo J."/>
            <person name="Santos B.A.C.M."/>
            <person name="Zappacosta D."/>
            <person name="Garbus I."/>
            <person name="Selva J.P."/>
            <person name="Gallo C.A."/>
            <person name="Diaz A."/>
            <person name="Albertini E."/>
            <person name="Caccamo M."/>
            <person name="Echenique V."/>
        </authorList>
    </citation>
    <scope>NUCLEOTIDE SEQUENCE [LARGE SCALE GENOMIC DNA]</scope>
    <source>
        <strain evidence="3">cv. Victoria</strain>
        <tissue evidence="2">Leaf</tissue>
    </source>
</reference>
<keyword evidence="3" id="KW-1185">Reference proteome</keyword>